<organism evidence="1 2">
    <name type="scientific">Entamoeba invadens IP1</name>
    <dbReference type="NCBI Taxonomy" id="370355"/>
    <lineage>
        <taxon>Eukaryota</taxon>
        <taxon>Amoebozoa</taxon>
        <taxon>Evosea</taxon>
        <taxon>Archamoebae</taxon>
        <taxon>Mastigamoebida</taxon>
        <taxon>Entamoebidae</taxon>
        <taxon>Entamoeba</taxon>
    </lineage>
</organism>
<dbReference type="RefSeq" id="XP_004258383.1">
    <property type="nucleotide sequence ID" value="XM_004258335.1"/>
</dbReference>
<name>A0A0A1U9B4_ENTIV</name>
<dbReference type="AlphaFoldDB" id="A0A0A1U9B4"/>
<dbReference type="KEGG" id="eiv:EIN_205290"/>
<protein>
    <submittedName>
        <fullName evidence="1">Uncharacterized protein</fullName>
    </submittedName>
</protein>
<evidence type="ECO:0000313" key="2">
    <source>
        <dbReference type="Proteomes" id="UP000014680"/>
    </source>
</evidence>
<proteinExistence type="predicted"/>
<reference evidence="1 2" key="1">
    <citation type="submission" date="2012-10" db="EMBL/GenBank/DDBJ databases">
        <authorList>
            <person name="Zafar N."/>
            <person name="Inman J."/>
            <person name="Hall N."/>
            <person name="Lorenzi H."/>
            <person name="Caler E."/>
        </authorList>
    </citation>
    <scope>NUCLEOTIDE SEQUENCE [LARGE SCALE GENOMIC DNA]</scope>
    <source>
        <strain evidence="1 2">IP1</strain>
    </source>
</reference>
<dbReference type="GeneID" id="14890623"/>
<dbReference type="PANTHER" id="PTHR37049:SF4">
    <property type="entry name" value="RHODANESE DOMAIN-CONTAINING PROTEIN"/>
    <property type="match status" value="1"/>
</dbReference>
<dbReference type="VEuPathDB" id="AmoebaDB:EIN_205290"/>
<dbReference type="PANTHER" id="PTHR37049">
    <property type="entry name" value="PEPTIDASE S41 FAMILY PROTEIN"/>
    <property type="match status" value="1"/>
</dbReference>
<sequence length="851" mass="95616">MDAEASKIKSYIDSQGNFVIFHDLYVKLLHLIGGPRDLHLSLTLDTFDEKKIGGFIVVNPTSFSFKGTKAYVNVPASIFGNPVGVIFNTLTVSNLKSKMTKNIAIKTINGVEAVKFIRDYAMKYFLLKNENGAVTQLKSEFTIIPYYANPVDIADTTFNLVFEDNSEISFNSKLFNQYAGFTGHQDKFKRAKEILQKYREEISARNKKERGRVIYRAPDRITEDLFVNKKEADTLYNVTLNRVLSCGIKTYNNKKYNIMSVFSFNSNGFDEFVVNAKKCGELFDTNTDPIVVFLPMNGGGYIDAENYLYNILSPNTNYEKRSVGRINPSTEKVLRNGFGYALKDPITNQYWMDYSANVFVGPLGDWYDKPQSEMYGSTQFTHFSESILVGNSTIYKTKNIRKWNEIVVFSDHFCYSACSIFTKNFVEKKSAIVATYSGLPNSQFRAVGESPTAVIQDYSIHNGEETILSDLGITLGLSFLPTLPLDKSNKVPSEYLVHQPNDYVEIGEFQNTAEGIDVFLEQANLLMQKYSSNCENGKVTQDAKCTKNSESEIWGIKCVNGEYLEANCVFMNCSSGYVRDTSNTICYKKECENSDKVVENSECPKTSTSESWGIQCVNNKKDVANCKFIECKTGYKLNTTTNKCDKIVTPVTECKSGETKNSVDCKETSESSIYAATCVNGKFDYTKCVFSTCQSGYEINEKTSKCEKVVISECLEGESKVDISCKETSETEIWAAKCVNGKFDNTQCKFIQCKGALSVDENGKCSESTKCTEGSVLQSEKCKDQKENEIWVATCENGKFDFEKCQFLQCKEGFQLDEQNKCVKIVVNNSDQNDGALSYLECVLLALLLVI</sequence>
<dbReference type="OrthoDB" id="409374at2759"/>
<dbReference type="Proteomes" id="UP000014680">
    <property type="component" value="Unassembled WGS sequence"/>
</dbReference>
<accession>A0A0A1U9B4</accession>
<evidence type="ECO:0000313" key="1">
    <source>
        <dbReference type="EMBL" id="ELP91612.1"/>
    </source>
</evidence>
<keyword evidence="2" id="KW-1185">Reference proteome</keyword>
<dbReference type="PROSITE" id="PS50231">
    <property type="entry name" value="RICIN_B_LECTIN"/>
    <property type="match status" value="1"/>
</dbReference>
<gene>
    <name evidence="1" type="ORF">EIN_205290</name>
</gene>
<dbReference type="InterPro" id="IPR052766">
    <property type="entry name" value="S41A_metabolite_peptidase"/>
</dbReference>
<dbReference type="EMBL" id="KB206455">
    <property type="protein sequence ID" value="ELP91612.1"/>
    <property type="molecule type" value="Genomic_DNA"/>
</dbReference>
<dbReference type="Gene3D" id="3.90.226.10">
    <property type="entry name" value="2-enoyl-CoA Hydratase, Chain A, domain 1"/>
    <property type="match status" value="1"/>
</dbReference>